<dbReference type="Gene3D" id="1.10.4160.10">
    <property type="entry name" value="Hydantoin permease"/>
    <property type="match status" value="1"/>
</dbReference>
<protein>
    <recommendedName>
        <fullName evidence="12">Purine-cytosine permease</fullName>
    </recommendedName>
</protein>
<feature type="transmembrane region" description="Helical" evidence="9">
    <location>
        <begin position="366"/>
        <end position="391"/>
    </location>
</feature>
<comment type="similarity">
    <text evidence="2 7">Belongs to the purine-cytosine permease (2.A.39) family.</text>
</comment>
<dbReference type="AlphaFoldDB" id="A0A061H3G2"/>
<feature type="transmembrane region" description="Helical" evidence="9">
    <location>
        <begin position="431"/>
        <end position="453"/>
    </location>
</feature>
<evidence type="ECO:0000256" key="1">
    <source>
        <dbReference type="ARBA" id="ARBA00004141"/>
    </source>
</evidence>
<feature type="transmembrane region" description="Helical" evidence="9">
    <location>
        <begin position="305"/>
        <end position="331"/>
    </location>
</feature>
<feature type="compositionally biased region" description="Basic and acidic residues" evidence="8">
    <location>
        <begin position="17"/>
        <end position="41"/>
    </location>
</feature>
<comment type="subcellular location">
    <subcellularLocation>
        <location evidence="1">Membrane</location>
        <topology evidence="1">Multi-pass membrane protein</topology>
    </subcellularLocation>
</comment>
<feature type="transmembrane region" description="Helical" evidence="9">
    <location>
        <begin position="403"/>
        <end position="425"/>
    </location>
</feature>
<feature type="transmembrane region" description="Helical" evidence="9">
    <location>
        <begin position="97"/>
        <end position="119"/>
    </location>
</feature>
<dbReference type="InterPro" id="IPR001248">
    <property type="entry name" value="Pur-cyt_permease"/>
</dbReference>
<evidence type="ECO:0000313" key="11">
    <source>
        <dbReference type="Proteomes" id="UP000053664"/>
    </source>
</evidence>
<dbReference type="HOGENOM" id="CLU_026016_2_0_1"/>
<evidence type="ECO:0000256" key="2">
    <source>
        <dbReference type="ARBA" id="ARBA00008974"/>
    </source>
</evidence>
<evidence type="ECO:0000256" key="8">
    <source>
        <dbReference type="SAM" id="MobiDB-lite"/>
    </source>
</evidence>
<evidence type="ECO:0000256" key="6">
    <source>
        <dbReference type="ARBA" id="ARBA00023136"/>
    </source>
</evidence>
<proteinExistence type="inferred from homology"/>
<dbReference type="eggNOG" id="ENOG502QQ8Y">
    <property type="taxonomic scope" value="Eukaryota"/>
</dbReference>
<accession>A0A061H3G2</accession>
<dbReference type="Proteomes" id="UP000053664">
    <property type="component" value="Unassembled WGS sequence"/>
</dbReference>
<dbReference type="GO" id="GO:0022857">
    <property type="term" value="F:transmembrane transporter activity"/>
    <property type="evidence" value="ECO:0007669"/>
    <property type="project" value="InterPro"/>
</dbReference>
<name>A0A061H3G2_9BASI</name>
<dbReference type="PANTHER" id="PTHR31806:SF5">
    <property type="entry name" value="PURINE-CYTOSINE PERMEASE FCY21"/>
    <property type="match status" value="1"/>
</dbReference>
<dbReference type="EMBL" id="KE361645">
    <property type="protein sequence ID" value="EPQ26420.1"/>
    <property type="molecule type" value="Genomic_DNA"/>
</dbReference>
<evidence type="ECO:0000256" key="5">
    <source>
        <dbReference type="ARBA" id="ARBA00022989"/>
    </source>
</evidence>
<keyword evidence="3 7" id="KW-0813">Transport</keyword>
<gene>
    <name evidence="10" type="ORF">PFL1_06068</name>
</gene>
<evidence type="ECO:0000256" key="3">
    <source>
        <dbReference type="ARBA" id="ARBA00022448"/>
    </source>
</evidence>
<dbReference type="PANTHER" id="PTHR31806">
    <property type="entry name" value="PURINE-CYTOSINE PERMEASE FCY2-RELATED"/>
    <property type="match status" value="1"/>
</dbReference>
<sequence>MAAGDVEAVALPTAATVEHEQEHEQERRLDKDDAGDVHGDDGGASLHSSAKSTARDSLLHYLDRLSLTLNKVSVESIGIRPLRPEERNSETWWSVSLVWFSSNLNILSFSTGTLAPLLGLNMKSALVTILLFSAFSSLFPAYFALFGSNLGIRQMVHARYSFGYFGAILICLLNAASMLGYCILNTIVGGQTLSAVSRPDATGAPTLTPTVGIVVASVIALVVSFSGIRVLHYFERIVWLPSLICFCILVGKMGTGPDGLHTPAVEEPTTARSVLAMGSILAGFIISYSSLISDVSHYLKPSTPSLALFLSCWAGFFFSCTPILMLGAAVACAAVDIPAWEEALAVSSGTFLDLILGGTLGGFGKFLQVLLALSVVGNISATIYSLGLTIQTMVPPLGRAPRFIWPLFAFAIFLPLAIVGASRFYTTLSNFTAVLGYWASLYVAVVLTDHWIVRRGRWASYDLAAWNRWELLPTGASAVGACALSLALVVPCIDQVWFVGPIAEKVGDLGFEVGLVLAAILYPPLRLVEKRLVGR</sequence>
<dbReference type="Pfam" id="PF02133">
    <property type="entry name" value="Transp_cyt_pur"/>
    <property type="match status" value="1"/>
</dbReference>
<reference evidence="10 11" key="1">
    <citation type="journal article" date="2013" name="Plant Cell">
        <title>The transition from a phytopathogenic smut ancestor to an anamorphic biocontrol agent deciphered by comparative whole-genome analysis.</title>
        <authorList>
            <person name="Lefebvre F."/>
            <person name="Joly D.L."/>
            <person name="Labbe C."/>
            <person name="Teichmann B."/>
            <person name="Linning R."/>
            <person name="Belzile F."/>
            <person name="Bakkeren G."/>
            <person name="Belanger R.R."/>
        </authorList>
    </citation>
    <scope>NUCLEOTIDE SEQUENCE [LARGE SCALE GENOMIC DNA]</scope>
    <source>
        <strain evidence="10 11">PF-1</strain>
    </source>
</reference>
<keyword evidence="5 9" id="KW-1133">Transmembrane helix</keyword>
<keyword evidence="6 7" id="KW-0472">Membrane</keyword>
<evidence type="ECO:0000256" key="7">
    <source>
        <dbReference type="PIRNR" id="PIRNR002744"/>
    </source>
</evidence>
<feature type="transmembrane region" description="Helical" evidence="9">
    <location>
        <begin position="274"/>
        <end position="293"/>
    </location>
</feature>
<dbReference type="InterPro" id="IPR026030">
    <property type="entry name" value="Pur-cyt_permease_Fcy2/21/22"/>
</dbReference>
<dbReference type="KEGG" id="pfp:PFL1_06068"/>
<feature type="transmembrane region" description="Helical" evidence="9">
    <location>
        <begin position="474"/>
        <end position="497"/>
    </location>
</feature>
<evidence type="ECO:0008006" key="12">
    <source>
        <dbReference type="Google" id="ProtNLM"/>
    </source>
</evidence>
<dbReference type="RefSeq" id="XP_007881797.1">
    <property type="nucleotide sequence ID" value="XM_007883606.1"/>
</dbReference>
<feature type="transmembrane region" description="Helical" evidence="9">
    <location>
        <begin position="162"/>
        <end position="187"/>
    </location>
</feature>
<evidence type="ECO:0000313" key="10">
    <source>
        <dbReference type="EMBL" id="EPQ26420.1"/>
    </source>
</evidence>
<keyword evidence="4 9" id="KW-0812">Transmembrane</keyword>
<feature type="transmembrane region" description="Helical" evidence="9">
    <location>
        <begin position="237"/>
        <end position="254"/>
    </location>
</feature>
<evidence type="ECO:0000256" key="4">
    <source>
        <dbReference type="ARBA" id="ARBA00022692"/>
    </source>
</evidence>
<feature type="transmembrane region" description="Helical" evidence="9">
    <location>
        <begin position="509"/>
        <end position="528"/>
    </location>
</feature>
<dbReference type="GeneID" id="19320148"/>
<evidence type="ECO:0000256" key="9">
    <source>
        <dbReference type="SAM" id="Phobius"/>
    </source>
</evidence>
<organism evidence="10 11">
    <name type="scientific">Pseudozyma flocculosa PF-1</name>
    <dbReference type="NCBI Taxonomy" id="1277687"/>
    <lineage>
        <taxon>Eukaryota</taxon>
        <taxon>Fungi</taxon>
        <taxon>Dikarya</taxon>
        <taxon>Basidiomycota</taxon>
        <taxon>Ustilaginomycotina</taxon>
        <taxon>Ustilaginomycetes</taxon>
        <taxon>Ustilaginales</taxon>
        <taxon>Ustilaginaceae</taxon>
        <taxon>Pseudozyma</taxon>
    </lineage>
</organism>
<dbReference type="GO" id="GO:0005886">
    <property type="term" value="C:plasma membrane"/>
    <property type="evidence" value="ECO:0007669"/>
    <property type="project" value="TreeGrafter"/>
</dbReference>
<feature type="region of interest" description="Disordered" evidence="8">
    <location>
        <begin position="1"/>
        <end position="49"/>
    </location>
</feature>
<dbReference type="OrthoDB" id="2116389at2759"/>
<feature type="transmembrane region" description="Helical" evidence="9">
    <location>
        <begin position="207"/>
        <end position="225"/>
    </location>
</feature>
<feature type="transmembrane region" description="Helical" evidence="9">
    <location>
        <begin position="125"/>
        <end position="150"/>
    </location>
</feature>
<dbReference type="PIRSF" id="PIRSF002744">
    <property type="entry name" value="Pur-cyt_permease"/>
    <property type="match status" value="1"/>
</dbReference>